<feature type="region of interest" description="Disordered" evidence="2">
    <location>
        <begin position="1"/>
        <end position="29"/>
    </location>
</feature>
<dbReference type="Pfam" id="PF03061">
    <property type="entry name" value="4HBT"/>
    <property type="match status" value="1"/>
</dbReference>
<dbReference type="SUPFAM" id="SSF54637">
    <property type="entry name" value="Thioesterase/thiol ester dehydrase-isomerase"/>
    <property type="match status" value="1"/>
</dbReference>
<evidence type="ECO:0000259" key="3">
    <source>
        <dbReference type="Pfam" id="PF03061"/>
    </source>
</evidence>
<dbReference type="OrthoDB" id="9813158at2"/>
<keyword evidence="5" id="KW-1185">Reference proteome</keyword>
<evidence type="ECO:0000313" key="4">
    <source>
        <dbReference type="EMBL" id="PJK28528.1"/>
    </source>
</evidence>
<evidence type="ECO:0000313" key="5">
    <source>
        <dbReference type="Proteomes" id="UP000229498"/>
    </source>
</evidence>
<dbReference type="InterPro" id="IPR029069">
    <property type="entry name" value="HotDog_dom_sf"/>
</dbReference>
<name>A0A2M9FYJ2_9PROT</name>
<reference evidence="4 5" key="1">
    <citation type="submission" date="2017-11" db="EMBL/GenBank/DDBJ databases">
        <title>Draft genome sequence of Rhizobiales bacterium SY3-13.</title>
        <authorList>
            <person name="Sun C."/>
        </authorList>
    </citation>
    <scope>NUCLEOTIDE SEQUENCE [LARGE SCALE GENOMIC DNA]</scope>
    <source>
        <strain evidence="4 5">SY3-13</strain>
    </source>
</reference>
<comment type="caution">
    <text evidence="4">The sequence shown here is derived from an EMBL/GenBank/DDBJ whole genome shotgun (WGS) entry which is preliminary data.</text>
</comment>
<evidence type="ECO:0000256" key="1">
    <source>
        <dbReference type="ARBA" id="ARBA00022801"/>
    </source>
</evidence>
<gene>
    <name evidence="4" type="ORF">CVT23_16355</name>
</gene>
<dbReference type="GO" id="GO:0061522">
    <property type="term" value="F:1,4-dihydroxy-2-naphthoyl-CoA thioesterase activity"/>
    <property type="evidence" value="ECO:0007669"/>
    <property type="project" value="TreeGrafter"/>
</dbReference>
<dbReference type="PANTHER" id="PTHR43240:SF7">
    <property type="entry name" value="BLR7284 PROTEIN"/>
    <property type="match status" value="1"/>
</dbReference>
<proteinExistence type="predicted"/>
<sequence length="201" mass="21986">MAGGSPMSASRPGRPIAPSRWRQPTPTSCCPPRRIDAMRLVVEPRPEWRRFPAVDMAGMQQLEDTLPHIRSLGIRIMSLDGPVAVSRLPYADRLVGDPDTGVLHGGAITTQIDNLCAVAMHSAIGHYVPCVTIDLRVEYLKPATPGHDVIAKAECRRVTRQVAFISAAAYHDENDPIALASCTYMLLPERESSMYETGGKQ</sequence>
<evidence type="ECO:0000256" key="2">
    <source>
        <dbReference type="SAM" id="MobiDB-lite"/>
    </source>
</evidence>
<accession>A0A2M9FYJ2</accession>
<keyword evidence="1" id="KW-0378">Hydrolase</keyword>
<protein>
    <recommendedName>
        <fullName evidence="3">Thioesterase domain-containing protein</fullName>
    </recommendedName>
</protein>
<dbReference type="InterPro" id="IPR003736">
    <property type="entry name" value="PAAI_dom"/>
</dbReference>
<dbReference type="PANTHER" id="PTHR43240">
    <property type="entry name" value="1,4-DIHYDROXY-2-NAPHTHOYL-COA THIOESTERASE 1"/>
    <property type="match status" value="1"/>
</dbReference>
<dbReference type="GO" id="GO:0005829">
    <property type="term" value="C:cytosol"/>
    <property type="evidence" value="ECO:0007669"/>
    <property type="project" value="TreeGrafter"/>
</dbReference>
<dbReference type="EMBL" id="PHIG01000043">
    <property type="protein sequence ID" value="PJK28528.1"/>
    <property type="molecule type" value="Genomic_DNA"/>
</dbReference>
<feature type="domain" description="Thioesterase" evidence="3">
    <location>
        <begin position="101"/>
        <end position="174"/>
    </location>
</feature>
<dbReference type="Gene3D" id="3.10.129.10">
    <property type="entry name" value="Hotdog Thioesterase"/>
    <property type="match status" value="1"/>
</dbReference>
<organism evidence="4 5">
    <name type="scientific">Minwuia thermotolerans</name>
    <dbReference type="NCBI Taxonomy" id="2056226"/>
    <lineage>
        <taxon>Bacteria</taxon>
        <taxon>Pseudomonadati</taxon>
        <taxon>Pseudomonadota</taxon>
        <taxon>Alphaproteobacteria</taxon>
        <taxon>Minwuiales</taxon>
        <taxon>Minwuiaceae</taxon>
        <taxon>Minwuia</taxon>
    </lineage>
</organism>
<dbReference type="AlphaFoldDB" id="A0A2M9FYJ2"/>
<dbReference type="CDD" id="cd03443">
    <property type="entry name" value="PaaI_thioesterase"/>
    <property type="match status" value="1"/>
</dbReference>
<dbReference type="NCBIfam" id="TIGR00369">
    <property type="entry name" value="unchar_dom_1"/>
    <property type="match status" value="1"/>
</dbReference>
<dbReference type="InterPro" id="IPR006683">
    <property type="entry name" value="Thioestr_dom"/>
</dbReference>
<dbReference type="Proteomes" id="UP000229498">
    <property type="component" value="Unassembled WGS sequence"/>
</dbReference>